<gene>
    <name evidence="2" type="ORF">CCE02nite_20160</name>
</gene>
<dbReference type="AlphaFoldDB" id="A0A4Y4DZ96"/>
<dbReference type="InterPro" id="IPR024079">
    <property type="entry name" value="MetalloPept_cat_dom_sf"/>
</dbReference>
<dbReference type="EMBL" id="BJNZ01000010">
    <property type="protein sequence ID" value="GED10017.1"/>
    <property type="molecule type" value="Genomic_DNA"/>
</dbReference>
<accession>A0A4Y4DZ96</accession>
<comment type="caution">
    <text evidence="2">The sequence shown here is derived from an EMBL/GenBank/DDBJ whole genome shotgun (WGS) entry which is preliminary data.</text>
</comment>
<dbReference type="Proteomes" id="UP000316659">
    <property type="component" value="Unassembled WGS sequence"/>
</dbReference>
<feature type="region of interest" description="Disordered" evidence="1">
    <location>
        <begin position="267"/>
        <end position="297"/>
    </location>
</feature>
<evidence type="ECO:0000256" key="1">
    <source>
        <dbReference type="SAM" id="MobiDB-lite"/>
    </source>
</evidence>
<evidence type="ECO:0000313" key="2">
    <source>
        <dbReference type="EMBL" id="GED10017.1"/>
    </source>
</evidence>
<feature type="compositionally biased region" description="Polar residues" evidence="1">
    <location>
        <begin position="267"/>
        <end position="278"/>
    </location>
</feature>
<protein>
    <recommendedName>
        <fullName evidence="4">Peptidase M10 metallopeptidase domain-containing protein</fullName>
    </recommendedName>
</protein>
<dbReference type="GO" id="GO:0008237">
    <property type="term" value="F:metallopeptidase activity"/>
    <property type="evidence" value="ECO:0007669"/>
    <property type="project" value="InterPro"/>
</dbReference>
<dbReference type="Gene3D" id="3.40.390.10">
    <property type="entry name" value="Collagenase (Catalytic Domain)"/>
    <property type="match status" value="1"/>
</dbReference>
<reference evidence="2 3" key="1">
    <citation type="submission" date="2019-06" db="EMBL/GenBank/DDBJ databases">
        <title>Whole genome shotgun sequence of Cellulosimicrobium cellulans NBRC 15516.</title>
        <authorList>
            <person name="Hosoyama A."/>
            <person name="Uohara A."/>
            <person name="Ohji S."/>
            <person name="Ichikawa N."/>
        </authorList>
    </citation>
    <scope>NUCLEOTIDE SEQUENCE [LARGE SCALE GENOMIC DNA]</scope>
    <source>
        <strain evidence="2 3">NBRC 15516</strain>
    </source>
</reference>
<proteinExistence type="predicted"/>
<evidence type="ECO:0008006" key="4">
    <source>
        <dbReference type="Google" id="ProtNLM"/>
    </source>
</evidence>
<organism evidence="2 3">
    <name type="scientific">Cellulosimicrobium cellulans</name>
    <name type="common">Arthrobacter luteus</name>
    <dbReference type="NCBI Taxonomy" id="1710"/>
    <lineage>
        <taxon>Bacteria</taxon>
        <taxon>Bacillati</taxon>
        <taxon>Actinomycetota</taxon>
        <taxon>Actinomycetes</taxon>
        <taxon>Micrococcales</taxon>
        <taxon>Promicromonosporaceae</taxon>
        <taxon>Cellulosimicrobium</taxon>
    </lineage>
</organism>
<evidence type="ECO:0000313" key="3">
    <source>
        <dbReference type="Proteomes" id="UP000316659"/>
    </source>
</evidence>
<sequence length="297" mass="31722">MGPADIGVEVEDFGNTDWAGRAPEAFDCGSGIHDWQTVQINHFEHQTATIEEKRSTIAHEFGHAVGLAHPPNQVESMPCAEVSLMNHYWAPRSNCDVYTPQGDDIEGVNWIYALSDPCDDCGPVDIARIEERDATAPPNPSATPSVLDFVRTYDSLEALEADASDVVVVEPTVSSRVEYIGGSLNSEPTPFTVTTARVTGALSGDLAVGDMVEVRQFGDDAEYAVNAAPLLREGSEYLLYLKPWERISSAETGQHVIVGGQAAWQLSGESGTASSGQTDLPERIALDGASANAVASD</sequence>
<name>A0A4Y4DZ96_CELCE</name>
<dbReference type="SUPFAM" id="SSF55486">
    <property type="entry name" value="Metalloproteases ('zincins'), catalytic domain"/>
    <property type="match status" value="1"/>
</dbReference>